<evidence type="ECO:0000313" key="2">
    <source>
        <dbReference type="Proteomes" id="UP001152523"/>
    </source>
</evidence>
<name>A0AAV0CWQ2_9ASTE</name>
<comment type="caution">
    <text evidence="1">The sequence shown here is derived from an EMBL/GenBank/DDBJ whole genome shotgun (WGS) entry which is preliminary data.</text>
</comment>
<gene>
    <name evidence="1" type="ORF">CEPIT_LOCUS8854</name>
</gene>
<keyword evidence="2" id="KW-1185">Reference proteome</keyword>
<proteinExistence type="predicted"/>
<reference evidence="1" key="1">
    <citation type="submission" date="2022-07" db="EMBL/GenBank/DDBJ databases">
        <authorList>
            <person name="Macas J."/>
            <person name="Novak P."/>
            <person name="Neumann P."/>
        </authorList>
    </citation>
    <scope>NUCLEOTIDE SEQUENCE</scope>
</reference>
<protein>
    <submittedName>
        <fullName evidence="1">Uncharacterized protein</fullName>
    </submittedName>
</protein>
<dbReference type="AlphaFoldDB" id="A0AAV0CWQ2"/>
<accession>A0AAV0CWQ2</accession>
<organism evidence="1 2">
    <name type="scientific">Cuscuta epithymum</name>
    <dbReference type="NCBI Taxonomy" id="186058"/>
    <lineage>
        <taxon>Eukaryota</taxon>
        <taxon>Viridiplantae</taxon>
        <taxon>Streptophyta</taxon>
        <taxon>Embryophyta</taxon>
        <taxon>Tracheophyta</taxon>
        <taxon>Spermatophyta</taxon>
        <taxon>Magnoliopsida</taxon>
        <taxon>eudicotyledons</taxon>
        <taxon>Gunneridae</taxon>
        <taxon>Pentapetalae</taxon>
        <taxon>asterids</taxon>
        <taxon>lamiids</taxon>
        <taxon>Solanales</taxon>
        <taxon>Convolvulaceae</taxon>
        <taxon>Cuscuteae</taxon>
        <taxon>Cuscuta</taxon>
        <taxon>Cuscuta subgen. Cuscuta</taxon>
    </lineage>
</organism>
<dbReference type="EMBL" id="CAMAPF010000046">
    <property type="protein sequence ID" value="CAH9084330.1"/>
    <property type="molecule type" value="Genomic_DNA"/>
</dbReference>
<dbReference type="Proteomes" id="UP001152523">
    <property type="component" value="Unassembled WGS sequence"/>
</dbReference>
<sequence>MVHYLSQSSESYQLHGLKENGQVAAGLKQHCHNISYLHTLSSILASSSFLYISKPPISVGRNWEGSFFICQFKTKNFINRAANHFGMFGQCERLTLRLATNFSEQANMPQIYFVSSTNS</sequence>
<evidence type="ECO:0000313" key="1">
    <source>
        <dbReference type="EMBL" id="CAH9084330.1"/>
    </source>
</evidence>